<dbReference type="GO" id="GO:0042393">
    <property type="term" value="F:histone binding"/>
    <property type="evidence" value="ECO:0007669"/>
    <property type="project" value="TreeGrafter"/>
</dbReference>
<feature type="region of interest" description="Disordered" evidence="4">
    <location>
        <begin position="203"/>
        <end position="226"/>
    </location>
</feature>
<name>A0A6B2KX05_9EUKA</name>
<evidence type="ECO:0000259" key="6">
    <source>
        <dbReference type="Pfam" id="PF16561"/>
    </source>
</evidence>
<dbReference type="CDD" id="cd02859">
    <property type="entry name" value="E_set_AMPKbeta_like_N"/>
    <property type="match status" value="1"/>
</dbReference>
<dbReference type="GO" id="GO:0005634">
    <property type="term" value="C:nucleus"/>
    <property type="evidence" value="ECO:0007669"/>
    <property type="project" value="TreeGrafter"/>
</dbReference>
<evidence type="ECO:0000256" key="2">
    <source>
        <dbReference type="ARBA" id="ARBA00022737"/>
    </source>
</evidence>
<feature type="region of interest" description="Disordered" evidence="4">
    <location>
        <begin position="526"/>
        <end position="684"/>
    </location>
</feature>
<dbReference type="PANTHER" id="PTHR11375">
    <property type="entry name" value="ACIDIC LEUCINE-RICH NUCLEAR PHOSPHOPROTEIN 32"/>
    <property type="match status" value="1"/>
</dbReference>
<dbReference type="InterPro" id="IPR013783">
    <property type="entry name" value="Ig-like_fold"/>
</dbReference>
<dbReference type="Pfam" id="PF16561">
    <property type="entry name" value="AMPK1_CBM"/>
    <property type="match status" value="1"/>
</dbReference>
<accession>A0A6B2KX05</accession>
<proteinExistence type="inferred from homology"/>
<dbReference type="AlphaFoldDB" id="A0A6B2KX05"/>
<dbReference type="Pfam" id="PF13516">
    <property type="entry name" value="LRR_6"/>
    <property type="match status" value="1"/>
</dbReference>
<dbReference type="SUPFAM" id="SSF81296">
    <property type="entry name" value="E set domains"/>
    <property type="match status" value="1"/>
</dbReference>
<dbReference type="InterPro" id="IPR001611">
    <property type="entry name" value="Leu-rich_rpt"/>
</dbReference>
<feature type="compositionally biased region" description="Basic and acidic residues" evidence="4">
    <location>
        <begin position="526"/>
        <end position="536"/>
    </location>
</feature>
<dbReference type="EMBL" id="GIBP01000314">
    <property type="protein sequence ID" value="NDV29283.1"/>
    <property type="molecule type" value="Transcribed_RNA"/>
</dbReference>
<dbReference type="Gene3D" id="3.80.10.10">
    <property type="entry name" value="Ribonuclease Inhibitor"/>
    <property type="match status" value="1"/>
</dbReference>
<protein>
    <submittedName>
        <fullName evidence="7">Uncharacterized protein</fullName>
    </submittedName>
</protein>
<organism evidence="7">
    <name type="scientific">Arcella intermedia</name>
    <dbReference type="NCBI Taxonomy" id="1963864"/>
    <lineage>
        <taxon>Eukaryota</taxon>
        <taxon>Amoebozoa</taxon>
        <taxon>Tubulinea</taxon>
        <taxon>Elardia</taxon>
        <taxon>Arcellinida</taxon>
        <taxon>Sphaerothecina</taxon>
        <taxon>Arcellidae</taxon>
        <taxon>Arcella</taxon>
    </lineage>
</organism>
<comment type="similarity">
    <text evidence="3">Belongs to the ANP32 family.</text>
</comment>
<feature type="domain" description="AMP-activated protein kinase glycogen-binding" evidence="6">
    <location>
        <begin position="701"/>
        <end position="750"/>
    </location>
</feature>
<dbReference type="InterPro" id="IPR014756">
    <property type="entry name" value="Ig_E-set"/>
</dbReference>
<reference evidence="7" key="1">
    <citation type="journal article" date="2020" name="J. Eukaryot. Microbiol.">
        <title>De novo Sequencing, Assembly and Annotation of the Transcriptome for the Free-Living Testate Amoeba Arcella intermedia.</title>
        <authorList>
            <person name="Ribeiro G.M."/>
            <person name="Porfirio-Sousa A.L."/>
            <person name="Maurer-Alcala X.X."/>
            <person name="Katz L.A."/>
            <person name="Lahr D.J.G."/>
        </authorList>
    </citation>
    <scope>NUCLEOTIDE SEQUENCE</scope>
</reference>
<feature type="domain" description="PIN" evidence="5">
    <location>
        <begin position="280"/>
        <end position="415"/>
    </location>
</feature>
<dbReference type="Gene3D" id="2.60.40.10">
    <property type="entry name" value="Immunoglobulins"/>
    <property type="match status" value="1"/>
</dbReference>
<evidence type="ECO:0000259" key="5">
    <source>
        <dbReference type="Pfam" id="PF13638"/>
    </source>
</evidence>
<feature type="compositionally biased region" description="Basic and acidic residues" evidence="4">
    <location>
        <begin position="203"/>
        <end position="220"/>
    </location>
</feature>
<feature type="compositionally biased region" description="Acidic residues" evidence="4">
    <location>
        <begin position="537"/>
        <end position="666"/>
    </location>
</feature>
<dbReference type="Gene3D" id="3.40.50.1010">
    <property type="entry name" value="5'-nuclease"/>
    <property type="match status" value="1"/>
</dbReference>
<dbReference type="SUPFAM" id="SSF52047">
    <property type="entry name" value="RNI-like"/>
    <property type="match status" value="1"/>
</dbReference>
<evidence type="ECO:0000313" key="7">
    <source>
        <dbReference type="EMBL" id="NDV29283.1"/>
    </source>
</evidence>
<dbReference type="PANTHER" id="PTHR11375:SF0">
    <property type="entry name" value="ACIDIC LEUCINE-RICH NUCLEAR PHOSPHOPROTEIN 32 FAMILY MEMBER A"/>
    <property type="match status" value="1"/>
</dbReference>
<sequence length="780" mass="88823">MDVNYINSAFVDHIIEEVKKAKTIGRLILKDNRLNDIGVCKLIDFLISEQIELKNLYLFKNDITDIGAKHIALFISKTSNLPHEIHLSHNRITIEGAKAIFSAVKERGYPTMRVDSHNKPKPVPLWLRLEWNLIDVSVIYKTLGEMGLTTCSAEDRMKCTPTSCSDPVIPALHLYVIHLQYKPVEESTLLKETKRKVIQIQAEKKEKAESAPESVTEEKPAPVPRSLSEGNGLPLFIFLDTNAVINMIGHSGNKATFGTMAQYFTWKRLMEKSKKNEFGFTCFSEDKDKVCLVITNTVMQEVDHQKTKTNNNMVLKHLIVDQLQSETGYLSKAAEEQFLEVLGSHQGERLIQETGQRFIDMAQLNNPNLANDINLINVALFWNKEIGNTGTVVLITGDKGCLKMAKQHNLPASSLHELDQNLFQKNLLNVPWTASLLRECMPHSVVAADGDKMGDPIDFGPGRVFSEVREASKLVHTFLSNFTPVSVTITFKHLPDAKSVQLCGDFDNWSVLHDMTKVDIVHKEEDVRDMEEKQLYEDGEGEQENEENEEENKEDNPEGMDQEAVDEDNNEQNEDIEQQNDETVDEQNEEIGDEQNEETVDEQNEETVDEQNEETVDEQNEETVDEQNEETVDEQNEENEENEENGDEAGEEQQEEPEEEQDEDKGDNEAAGEQTNQESAKKEDNQIAKLLDVEMHSKHNRPNFEWSVTLKLHPRLYYYKFLIDGQWTHDPSCIVAMNSYGNLTNILYVPGPNLTEAIMHAQSALHRWEAILKQVPTFAQ</sequence>
<evidence type="ECO:0000256" key="1">
    <source>
        <dbReference type="ARBA" id="ARBA00022614"/>
    </source>
</evidence>
<dbReference type="InterPro" id="IPR045081">
    <property type="entry name" value="AN32"/>
</dbReference>
<keyword evidence="1" id="KW-0433">Leucine-rich repeat</keyword>
<keyword evidence="2" id="KW-0677">Repeat</keyword>
<evidence type="ECO:0000256" key="4">
    <source>
        <dbReference type="SAM" id="MobiDB-lite"/>
    </source>
</evidence>
<dbReference type="InterPro" id="IPR032675">
    <property type="entry name" value="LRR_dom_sf"/>
</dbReference>
<evidence type="ECO:0000256" key="3">
    <source>
        <dbReference type="ARBA" id="ARBA00025777"/>
    </source>
</evidence>
<dbReference type="InterPro" id="IPR002716">
    <property type="entry name" value="PIN_dom"/>
</dbReference>
<dbReference type="Pfam" id="PF13638">
    <property type="entry name" value="PIN_4"/>
    <property type="match status" value="1"/>
</dbReference>
<dbReference type="InterPro" id="IPR032640">
    <property type="entry name" value="AMPK1_CBM"/>
</dbReference>